<sequence>KKLSLSINDTRFKLNKWRLLAKVAQPLKTKDGLTSASSLIYRSYEAGKVVDKKLNELNTPMYEPSKLNNGVIQVDFTKEKSKEVMLNVLPGSVQSDKEYSTQIVWTLENGP</sequence>
<dbReference type="InterPro" id="IPR027994">
    <property type="entry name" value="WxL_dom"/>
</dbReference>
<evidence type="ECO:0000313" key="2">
    <source>
        <dbReference type="EMBL" id="EOH98441.1"/>
    </source>
</evidence>
<dbReference type="PATRIC" id="fig|1158608.3.peg.1013"/>
<evidence type="ECO:0000259" key="1">
    <source>
        <dbReference type="Pfam" id="PF13731"/>
    </source>
</evidence>
<evidence type="ECO:0000313" key="3">
    <source>
        <dbReference type="Proteomes" id="UP000013858"/>
    </source>
</evidence>
<feature type="non-terminal residue" evidence="2">
    <location>
        <position position="1"/>
    </location>
</feature>
<protein>
    <recommendedName>
        <fullName evidence="1">WxL domain-containing protein</fullName>
    </recommendedName>
</protein>
<dbReference type="Proteomes" id="UP000013858">
    <property type="component" value="Unassembled WGS sequence"/>
</dbReference>
<feature type="domain" description="WxL" evidence="1">
    <location>
        <begin position="52"/>
        <end position="111"/>
    </location>
</feature>
<proteinExistence type="predicted"/>
<gene>
    <name evidence="2" type="ORF">UAW_01037</name>
</gene>
<dbReference type="EMBL" id="AJAR01000012">
    <property type="protein sequence ID" value="EOH98441.1"/>
    <property type="molecule type" value="Genomic_DNA"/>
</dbReference>
<dbReference type="AlphaFoldDB" id="R2T089"/>
<accession>R2T089</accession>
<organism evidence="2 3">
    <name type="scientific">Enterococcus haemoperoxidus ATCC BAA-382</name>
    <dbReference type="NCBI Taxonomy" id="1158608"/>
    <lineage>
        <taxon>Bacteria</taxon>
        <taxon>Bacillati</taxon>
        <taxon>Bacillota</taxon>
        <taxon>Bacilli</taxon>
        <taxon>Lactobacillales</taxon>
        <taxon>Enterococcaceae</taxon>
        <taxon>Enterococcus</taxon>
    </lineage>
</organism>
<dbReference type="Pfam" id="PF13731">
    <property type="entry name" value="WxL"/>
    <property type="match status" value="1"/>
</dbReference>
<name>R2T089_9ENTE</name>
<reference evidence="2 3" key="1">
    <citation type="submission" date="2013-02" db="EMBL/GenBank/DDBJ databases">
        <title>The Genome Sequence of Enterococcus haemoperoxidus BAA-382.</title>
        <authorList>
            <consortium name="The Broad Institute Genome Sequencing Platform"/>
            <consortium name="The Broad Institute Genome Sequencing Center for Infectious Disease"/>
            <person name="Earl A.M."/>
            <person name="Gilmore M.S."/>
            <person name="Lebreton F."/>
            <person name="Walker B."/>
            <person name="Young S.K."/>
            <person name="Zeng Q."/>
            <person name="Gargeya S."/>
            <person name="Fitzgerald M."/>
            <person name="Haas B."/>
            <person name="Abouelleil A."/>
            <person name="Alvarado L."/>
            <person name="Arachchi H.M."/>
            <person name="Berlin A.M."/>
            <person name="Chapman S.B."/>
            <person name="Dewar J."/>
            <person name="Goldberg J."/>
            <person name="Griggs A."/>
            <person name="Gujja S."/>
            <person name="Hansen M."/>
            <person name="Howarth C."/>
            <person name="Imamovic A."/>
            <person name="Larimer J."/>
            <person name="McCowan C."/>
            <person name="Murphy C."/>
            <person name="Neiman D."/>
            <person name="Pearson M."/>
            <person name="Priest M."/>
            <person name="Roberts A."/>
            <person name="Saif S."/>
            <person name="Shea T."/>
            <person name="Sisk P."/>
            <person name="Sykes S."/>
            <person name="Wortman J."/>
            <person name="Nusbaum C."/>
            <person name="Birren B."/>
        </authorList>
    </citation>
    <scope>NUCLEOTIDE SEQUENCE [LARGE SCALE GENOMIC DNA]</scope>
    <source>
        <strain evidence="2 3">ATCC BAA-382</strain>
    </source>
</reference>
<dbReference type="RefSeq" id="WP_010761245.1">
    <property type="nucleotide sequence ID" value="NZ_KB946315.1"/>
</dbReference>
<comment type="caution">
    <text evidence="2">The sequence shown here is derived from an EMBL/GenBank/DDBJ whole genome shotgun (WGS) entry which is preliminary data.</text>
</comment>